<evidence type="ECO:0000313" key="3">
    <source>
        <dbReference type="EMBL" id="MFC5457723.1"/>
    </source>
</evidence>
<evidence type="ECO:0000256" key="2">
    <source>
        <dbReference type="SAM" id="Phobius"/>
    </source>
</evidence>
<feature type="region of interest" description="Disordered" evidence="1">
    <location>
        <begin position="143"/>
        <end position="232"/>
    </location>
</feature>
<organism evidence="3 4">
    <name type="scientific">Prosthecobacter fluviatilis</name>
    <dbReference type="NCBI Taxonomy" id="445931"/>
    <lineage>
        <taxon>Bacteria</taxon>
        <taxon>Pseudomonadati</taxon>
        <taxon>Verrucomicrobiota</taxon>
        <taxon>Verrucomicrobiia</taxon>
        <taxon>Verrucomicrobiales</taxon>
        <taxon>Verrucomicrobiaceae</taxon>
        <taxon>Prosthecobacter</taxon>
    </lineage>
</organism>
<dbReference type="RefSeq" id="WP_377171344.1">
    <property type="nucleotide sequence ID" value="NZ_JBHSMQ010000012.1"/>
</dbReference>
<feature type="region of interest" description="Disordered" evidence="1">
    <location>
        <begin position="259"/>
        <end position="293"/>
    </location>
</feature>
<feature type="compositionally biased region" description="Pro residues" evidence="1">
    <location>
        <begin position="165"/>
        <end position="176"/>
    </location>
</feature>
<keyword evidence="2" id="KW-0812">Transmembrane</keyword>
<dbReference type="Proteomes" id="UP001596052">
    <property type="component" value="Unassembled WGS sequence"/>
</dbReference>
<protein>
    <recommendedName>
        <fullName evidence="5">TonB C-terminal domain-containing protein</fullName>
    </recommendedName>
</protein>
<feature type="compositionally biased region" description="Basic and acidic residues" evidence="1">
    <location>
        <begin position="143"/>
        <end position="153"/>
    </location>
</feature>
<gene>
    <name evidence="3" type="ORF">ACFQDI_22835</name>
</gene>
<feature type="transmembrane region" description="Helical" evidence="2">
    <location>
        <begin position="15"/>
        <end position="38"/>
    </location>
</feature>
<reference evidence="4" key="1">
    <citation type="journal article" date="2019" name="Int. J. Syst. Evol. Microbiol.">
        <title>The Global Catalogue of Microorganisms (GCM) 10K type strain sequencing project: providing services to taxonomists for standard genome sequencing and annotation.</title>
        <authorList>
            <consortium name="The Broad Institute Genomics Platform"/>
            <consortium name="The Broad Institute Genome Sequencing Center for Infectious Disease"/>
            <person name="Wu L."/>
            <person name="Ma J."/>
        </authorList>
    </citation>
    <scope>NUCLEOTIDE SEQUENCE [LARGE SCALE GENOMIC DNA]</scope>
    <source>
        <strain evidence="4">CGMCC 4.1469</strain>
    </source>
</reference>
<evidence type="ECO:0008006" key="5">
    <source>
        <dbReference type="Google" id="ProtNLM"/>
    </source>
</evidence>
<dbReference type="EMBL" id="JBHSMQ010000012">
    <property type="protein sequence ID" value="MFC5457723.1"/>
    <property type="molecule type" value="Genomic_DNA"/>
</dbReference>
<feature type="compositionally biased region" description="Basic and acidic residues" evidence="1">
    <location>
        <begin position="209"/>
        <end position="222"/>
    </location>
</feature>
<sequence>MTDIFPIDNQRSSNLRIAITGTVVVHALLLLLLAWVMASDAARRLWREAHQPPKVEKKEEEVLLFPDQFLPPPPAKPKQERLAYMRTTQNQAADSAPKNAAFISDRNTNAATVKAPSPDATMPLPTMDGNKFNMQEMADRDFKNGDIKDDARPKTQPPEVAMLTPQPPAPPSPQTPPSILKPKDAAPPQPPVPETVQAPEMLKPQPEPAKSEAEKADKELKMAKVLPDQTPLTKMMEEADKELAKVDKNLLPIELMKPVPMEKTPDAPPRTKPTPQKTATAQDMPPPSPQEKPILKALPVVDDEVVTRTTRNQDPNAFTPHTRRSQTKGTISNRGTEDSVDAMKTPLGVYDRQVRGLVERKWHIYLKLRQDGLTYARLKLLFYVSPKGKVEGLRVIDDKESNPILTEVTVRAIQDAEIPPIPADVLPLLPAEDGGRYKMEYDVLIY</sequence>
<keyword evidence="2" id="KW-1133">Transmembrane helix</keyword>
<keyword evidence="2" id="KW-0472">Membrane</keyword>
<evidence type="ECO:0000313" key="4">
    <source>
        <dbReference type="Proteomes" id="UP001596052"/>
    </source>
</evidence>
<feature type="region of interest" description="Disordered" evidence="1">
    <location>
        <begin position="310"/>
        <end position="339"/>
    </location>
</feature>
<accession>A0ABW0KVY8</accession>
<keyword evidence="4" id="KW-1185">Reference proteome</keyword>
<comment type="caution">
    <text evidence="3">The sequence shown here is derived from an EMBL/GenBank/DDBJ whole genome shotgun (WGS) entry which is preliminary data.</text>
</comment>
<name>A0ABW0KVY8_9BACT</name>
<evidence type="ECO:0000256" key="1">
    <source>
        <dbReference type="SAM" id="MobiDB-lite"/>
    </source>
</evidence>
<dbReference type="SUPFAM" id="SSF74653">
    <property type="entry name" value="TolA/TonB C-terminal domain"/>
    <property type="match status" value="1"/>
</dbReference>
<proteinExistence type="predicted"/>